<dbReference type="OrthoDB" id="10513646at2759"/>
<name>A0A556TWZ3_BAGYA</name>
<keyword evidence="2" id="KW-1185">Reference proteome</keyword>
<dbReference type="AlphaFoldDB" id="A0A556TWZ3"/>
<reference evidence="1 2" key="1">
    <citation type="journal article" date="2019" name="Genome Biol. Evol.">
        <title>Whole-Genome Sequencing of the Giant Devil Catfish, Bagarius yarrelli.</title>
        <authorList>
            <person name="Jiang W."/>
            <person name="Lv Y."/>
            <person name="Cheng L."/>
            <person name="Yang K."/>
            <person name="Chao B."/>
            <person name="Wang X."/>
            <person name="Li Y."/>
            <person name="Pan X."/>
            <person name="You X."/>
            <person name="Zhang Y."/>
            <person name="Yang J."/>
            <person name="Li J."/>
            <person name="Zhang X."/>
            <person name="Liu S."/>
            <person name="Sun C."/>
            <person name="Yang J."/>
            <person name="Shi Q."/>
        </authorList>
    </citation>
    <scope>NUCLEOTIDE SEQUENCE [LARGE SCALE GENOMIC DNA]</scope>
    <source>
        <strain evidence="1">JWS20170419001</strain>
        <tissue evidence="1">Muscle</tissue>
    </source>
</reference>
<dbReference type="Proteomes" id="UP000319801">
    <property type="component" value="Unassembled WGS sequence"/>
</dbReference>
<gene>
    <name evidence="1" type="ORF">Baya_3924</name>
</gene>
<comment type="caution">
    <text evidence="1">The sequence shown here is derived from an EMBL/GenBank/DDBJ whole genome shotgun (WGS) entry which is preliminary data.</text>
</comment>
<accession>A0A556TWZ3</accession>
<sequence length="154" mass="17797">MMARNGAEQAVTRTLCVQRHSLTENQMLTVVLFYNLLLHEIPNKQIIDTQLSGHVLLVLSFFRCGEEFEDEVVDEEEEMYQTVSESYSPPTRALEECDIKMEITSLELDEALCVTSDLPVRPHTDLLEKELVMVESADEDRHVIFSMWTNSIFR</sequence>
<evidence type="ECO:0000313" key="2">
    <source>
        <dbReference type="Proteomes" id="UP000319801"/>
    </source>
</evidence>
<organism evidence="1 2">
    <name type="scientific">Bagarius yarrelli</name>
    <name type="common">Goonch</name>
    <name type="synonym">Bagrus yarrelli</name>
    <dbReference type="NCBI Taxonomy" id="175774"/>
    <lineage>
        <taxon>Eukaryota</taxon>
        <taxon>Metazoa</taxon>
        <taxon>Chordata</taxon>
        <taxon>Craniata</taxon>
        <taxon>Vertebrata</taxon>
        <taxon>Euteleostomi</taxon>
        <taxon>Actinopterygii</taxon>
        <taxon>Neopterygii</taxon>
        <taxon>Teleostei</taxon>
        <taxon>Ostariophysi</taxon>
        <taxon>Siluriformes</taxon>
        <taxon>Sisoridae</taxon>
        <taxon>Sisorinae</taxon>
        <taxon>Bagarius</taxon>
    </lineage>
</organism>
<protein>
    <submittedName>
        <fullName evidence="1">Uncharacterized protein</fullName>
    </submittedName>
</protein>
<proteinExistence type="predicted"/>
<evidence type="ECO:0000313" key="1">
    <source>
        <dbReference type="EMBL" id="TSL04244.1"/>
    </source>
</evidence>
<dbReference type="EMBL" id="VCAZ01000025">
    <property type="protein sequence ID" value="TSL04244.1"/>
    <property type="molecule type" value="Genomic_DNA"/>
</dbReference>